<comment type="subcellular location">
    <subcellularLocation>
        <location evidence="6">Cytoplasm</location>
    </subcellularLocation>
</comment>
<gene>
    <name evidence="6 8" type="primary">rsmH</name>
    <name evidence="8" type="ORF">V3328_10265</name>
</gene>
<dbReference type="GO" id="GO:0070475">
    <property type="term" value="P:rRNA base methylation"/>
    <property type="evidence" value="ECO:0007669"/>
    <property type="project" value="UniProtKB-UniRule"/>
</dbReference>
<evidence type="ECO:0000256" key="1">
    <source>
        <dbReference type="ARBA" id="ARBA00010396"/>
    </source>
</evidence>
<name>A0AAW9RSD1_9HYPH</name>
<evidence type="ECO:0000256" key="7">
    <source>
        <dbReference type="SAM" id="MobiDB-lite"/>
    </source>
</evidence>
<feature type="binding site" evidence="6">
    <location>
        <position position="120"/>
    </location>
    <ligand>
        <name>S-adenosyl-L-methionine</name>
        <dbReference type="ChEBI" id="CHEBI:59789"/>
    </ligand>
</feature>
<dbReference type="GO" id="GO:0071424">
    <property type="term" value="F:rRNA (cytosine-N4-)-methyltransferase activity"/>
    <property type="evidence" value="ECO:0007669"/>
    <property type="project" value="UniProtKB-UniRule"/>
</dbReference>
<evidence type="ECO:0000256" key="4">
    <source>
        <dbReference type="ARBA" id="ARBA00022679"/>
    </source>
</evidence>
<comment type="function">
    <text evidence="6">Specifically methylates the N4 position of cytidine in position 1402 (C1402) of 16S rRNA.</text>
</comment>
<keyword evidence="2 6" id="KW-0698">rRNA processing</keyword>
<feature type="binding site" evidence="6">
    <location>
        <position position="92"/>
    </location>
    <ligand>
        <name>S-adenosyl-L-methionine</name>
        <dbReference type="ChEBI" id="CHEBI:59789"/>
    </ligand>
</feature>
<dbReference type="PANTHER" id="PTHR11265:SF0">
    <property type="entry name" value="12S RRNA N4-METHYLCYTIDINE METHYLTRANSFERASE"/>
    <property type="match status" value="1"/>
</dbReference>
<evidence type="ECO:0000256" key="6">
    <source>
        <dbReference type="HAMAP-Rule" id="MF_01007"/>
    </source>
</evidence>
<evidence type="ECO:0000256" key="5">
    <source>
        <dbReference type="ARBA" id="ARBA00022691"/>
    </source>
</evidence>
<dbReference type="AlphaFoldDB" id="A0AAW9RSD1"/>
<keyword evidence="9" id="KW-1185">Reference proteome</keyword>
<dbReference type="Proteomes" id="UP001378188">
    <property type="component" value="Unassembled WGS sequence"/>
</dbReference>
<feature type="region of interest" description="Disordered" evidence="7">
    <location>
        <begin position="299"/>
        <end position="345"/>
    </location>
</feature>
<dbReference type="InterPro" id="IPR002903">
    <property type="entry name" value="RsmH"/>
</dbReference>
<evidence type="ECO:0000313" key="9">
    <source>
        <dbReference type="Proteomes" id="UP001378188"/>
    </source>
</evidence>
<dbReference type="InterPro" id="IPR029063">
    <property type="entry name" value="SAM-dependent_MTases_sf"/>
</dbReference>
<evidence type="ECO:0000256" key="3">
    <source>
        <dbReference type="ARBA" id="ARBA00022603"/>
    </source>
</evidence>
<evidence type="ECO:0000313" key="8">
    <source>
        <dbReference type="EMBL" id="MEJ8571858.1"/>
    </source>
</evidence>
<protein>
    <recommendedName>
        <fullName evidence="6">Ribosomal RNA small subunit methyltransferase H</fullName>
        <ecNumber evidence="6">2.1.1.199</ecNumber>
    </recommendedName>
    <alternativeName>
        <fullName evidence="6">16S rRNA m(4)C1402 methyltransferase</fullName>
    </alternativeName>
    <alternativeName>
        <fullName evidence="6">rRNA (cytosine-N(4)-)-methyltransferase RsmH</fullName>
    </alternativeName>
</protein>
<dbReference type="HAMAP" id="MF_01007">
    <property type="entry name" value="16SrRNA_methyltr_H"/>
    <property type="match status" value="1"/>
</dbReference>
<dbReference type="GO" id="GO:0005737">
    <property type="term" value="C:cytoplasm"/>
    <property type="evidence" value="ECO:0007669"/>
    <property type="project" value="UniProtKB-SubCell"/>
</dbReference>
<accession>A0AAW9RSD1</accession>
<sequence>MMAGRGIPLEGTAGGPARHIPVLLAPVLEAVSPRDGGVYVDGTLGAGGYTSAILDAADCRVIAIDRDPVAIAAGRTLVDRYPGRLTIVEGRFSGLDAIARANDADEVDGITLDVGVSSMQLDEAARGFSFMQDGPLDMRMGNAGPSAADVVNAMPEGDLARLIFILGEEKKSRAVARAIGQARNEEEISTTGRLAEIVARAVGNRRDGKHPATRTFQALRIFVNGELSELAEGLAAAERILKAGGRLAVVSFHSLEDRIVKRFLNERSRVTHGSRHLPDMPVAAPTFRLIARHPVTATEEEVAANPRARSARLRGAERTDAPAREIDPAFLGVPKLPDLSGARPS</sequence>
<organism evidence="8 9">
    <name type="scientific">Microbaculum marinum</name>
    <dbReference type="NCBI Taxonomy" id="1764581"/>
    <lineage>
        <taxon>Bacteria</taxon>
        <taxon>Pseudomonadati</taxon>
        <taxon>Pseudomonadota</taxon>
        <taxon>Alphaproteobacteria</taxon>
        <taxon>Hyphomicrobiales</taxon>
        <taxon>Tepidamorphaceae</taxon>
        <taxon>Microbaculum</taxon>
    </lineage>
</organism>
<dbReference type="SUPFAM" id="SSF81799">
    <property type="entry name" value="Putative methyltransferase TM0872, insert domain"/>
    <property type="match status" value="1"/>
</dbReference>
<keyword evidence="4 6" id="KW-0808">Transferase</keyword>
<dbReference type="InterPro" id="IPR023397">
    <property type="entry name" value="SAM-dep_MeTrfase_MraW_recog"/>
</dbReference>
<comment type="similarity">
    <text evidence="1 6">Belongs to the methyltransferase superfamily. RsmH family.</text>
</comment>
<dbReference type="RefSeq" id="WP_340329559.1">
    <property type="nucleotide sequence ID" value="NZ_JAZHOF010000004.1"/>
</dbReference>
<evidence type="ECO:0000256" key="2">
    <source>
        <dbReference type="ARBA" id="ARBA00022552"/>
    </source>
</evidence>
<comment type="catalytic activity">
    <reaction evidence="6">
        <text>cytidine(1402) in 16S rRNA + S-adenosyl-L-methionine = N(4)-methylcytidine(1402) in 16S rRNA + S-adenosyl-L-homocysteine + H(+)</text>
        <dbReference type="Rhea" id="RHEA:42928"/>
        <dbReference type="Rhea" id="RHEA-COMP:10286"/>
        <dbReference type="Rhea" id="RHEA-COMP:10287"/>
        <dbReference type="ChEBI" id="CHEBI:15378"/>
        <dbReference type="ChEBI" id="CHEBI:57856"/>
        <dbReference type="ChEBI" id="CHEBI:59789"/>
        <dbReference type="ChEBI" id="CHEBI:74506"/>
        <dbReference type="ChEBI" id="CHEBI:82748"/>
        <dbReference type="EC" id="2.1.1.199"/>
    </reaction>
</comment>
<feature type="binding site" evidence="6">
    <location>
        <position position="65"/>
    </location>
    <ligand>
        <name>S-adenosyl-L-methionine</name>
        <dbReference type="ChEBI" id="CHEBI:59789"/>
    </ligand>
</feature>
<feature type="binding site" evidence="6">
    <location>
        <position position="113"/>
    </location>
    <ligand>
        <name>S-adenosyl-L-methionine</name>
        <dbReference type="ChEBI" id="CHEBI:59789"/>
    </ligand>
</feature>
<keyword evidence="3 6" id="KW-0489">Methyltransferase</keyword>
<proteinExistence type="inferred from homology"/>
<dbReference type="PIRSF" id="PIRSF004486">
    <property type="entry name" value="MraW"/>
    <property type="match status" value="1"/>
</dbReference>
<dbReference type="EC" id="2.1.1.199" evidence="6"/>
<keyword evidence="5 6" id="KW-0949">S-adenosyl-L-methionine</keyword>
<dbReference type="PANTHER" id="PTHR11265">
    <property type="entry name" value="S-ADENOSYL-METHYLTRANSFERASE MRAW"/>
    <property type="match status" value="1"/>
</dbReference>
<dbReference type="NCBIfam" id="TIGR00006">
    <property type="entry name" value="16S rRNA (cytosine(1402)-N(4))-methyltransferase RsmH"/>
    <property type="match status" value="1"/>
</dbReference>
<reference evidence="8 9" key="1">
    <citation type="submission" date="2024-02" db="EMBL/GenBank/DDBJ databases">
        <title>Genome analysis and characterization of Microbaculum marinisediminis sp. nov., isolated from marine sediment.</title>
        <authorList>
            <person name="Du Z.-J."/>
            <person name="Ye Y.-Q."/>
            <person name="Zhang Z.-R."/>
            <person name="Yuan S.-M."/>
            <person name="Zhang X.-Y."/>
        </authorList>
    </citation>
    <scope>NUCLEOTIDE SEQUENCE [LARGE SCALE GENOMIC DNA]</scope>
    <source>
        <strain evidence="8 9">SDUM1044001</strain>
    </source>
</reference>
<dbReference type="EMBL" id="JAZHOF010000004">
    <property type="protein sequence ID" value="MEJ8571858.1"/>
    <property type="molecule type" value="Genomic_DNA"/>
</dbReference>
<comment type="caution">
    <text evidence="8">The sequence shown here is derived from an EMBL/GenBank/DDBJ whole genome shotgun (WGS) entry which is preliminary data.</text>
</comment>
<feature type="compositionally biased region" description="Basic and acidic residues" evidence="7">
    <location>
        <begin position="314"/>
        <end position="327"/>
    </location>
</feature>
<dbReference type="Gene3D" id="1.10.150.170">
    <property type="entry name" value="Putative methyltransferase TM0872, insert domain"/>
    <property type="match status" value="1"/>
</dbReference>
<dbReference type="SUPFAM" id="SSF53335">
    <property type="entry name" value="S-adenosyl-L-methionine-dependent methyltransferases"/>
    <property type="match status" value="1"/>
</dbReference>
<feature type="binding site" evidence="6">
    <location>
        <begin position="47"/>
        <end position="49"/>
    </location>
    <ligand>
        <name>S-adenosyl-L-methionine</name>
        <dbReference type="ChEBI" id="CHEBI:59789"/>
    </ligand>
</feature>
<dbReference type="Gene3D" id="3.40.50.150">
    <property type="entry name" value="Vaccinia Virus protein VP39"/>
    <property type="match status" value="1"/>
</dbReference>
<dbReference type="Pfam" id="PF01795">
    <property type="entry name" value="Methyltransf_5"/>
    <property type="match status" value="1"/>
</dbReference>
<keyword evidence="6" id="KW-0963">Cytoplasm</keyword>
<dbReference type="CDD" id="cd02440">
    <property type="entry name" value="AdoMet_MTases"/>
    <property type="match status" value="1"/>
</dbReference>